<dbReference type="InterPro" id="IPR017926">
    <property type="entry name" value="GATASE"/>
</dbReference>
<protein>
    <recommendedName>
        <fullName evidence="1">Glutamine amidotransferase domain-containing protein</fullName>
    </recommendedName>
</protein>
<sequence length="197" mass="21942">MPRKILVVEHHDEPRDDLASTHLPKLGFTLECYRPFAGELLPELDEDTAGVVITGGAANVDEMDQYPYLRDESQWIEQCLKQDIPILGLCLGAQLLAHVLGASVAPHEEGAQEFGLYPVESINPEPGFVPDHFFAVHFHSRGFEIPKGAEALAVGDIFPNQAFRYGPKVLGTQFHPECTLAILRRWQALEVAPWHEP</sequence>
<dbReference type="InterPro" id="IPR044992">
    <property type="entry name" value="ChyE-like"/>
</dbReference>
<gene>
    <name evidence="2" type="ORF">METZ01_LOCUS434036</name>
</gene>
<dbReference type="PANTHER" id="PTHR42695">
    <property type="entry name" value="GLUTAMINE AMIDOTRANSFERASE YLR126C-RELATED"/>
    <property type="match status" value="1"/>
</dbReference>
<dbReference type="PRINTS" id="PR00097">
    <property type="entry name" value="ANTSNTHASEII"/>
</dbReference>
<accession>A0A382YD05</accession>
<organism evidence="2">
    <name type="scientific">marine metagenome</name>
    <dbReference type="NCBI Taxonomy" id="408172"/>
    <lineage>
        <taxon>unclassified sequences</taxon>
        <taxon>metagenomes</taxon>
        <taxon>ecological metagenomes</taxon>
    </lineage>
</organism>
<dbReference type="AlphaFoldDB" id="A0A382YD05"/>
<reference evidence="2" key="1">
    <citation type="submission" date="2018-05" db="EMBL/GenBank/DDBJ databases">
        <authorList>
            <person name="Lanie J.A."/>
            <person name="Ng W.-L."/>
            <person name="Kazmierczak K.M."/>
            <person name="Andrzejewski T.M."/>
            <person name="Davidsen T.M."/>
            <person name="Wayne K.J."/>
            <person name="Tettelin H."/>
            <person name="Glass J.I."/>
            <person name="Rusch D."/>
            <person name="Podicherti R."/>
            <person name="Tsui H.-C.T."/>
            <person name="Winkler M.E."/>
        </authorList>
    </citation>
    <scope>NUCLEOTIDE SEQUENCE</scope>
</reference>
<dbReference type="GO" id="GO:0005829">
    <property type="term" value="C:cytosol"/>
    <property type="evidence" value="ECO:0007669"/>
    <property type="project" value="TreeGrafter"/>
</dbReference>
<dbReference type="PROSITE" id="PS51273">
    <property type="entry name" value="GATASE_TYPE_1"/>
    <property type="match status" value="1"/>
</dbReference>
<dbReference type="Pfam" id="PF00117">
    <property type="entry name" value="GATase"/>
    <property type="match status" value="1"/>
</dbReference>
<evidence type="ECO:0000313" key="2">
    <source>
        <dbReference type="EMBL" id="SVD81182.1"/>
    </source>
</evidence>
<dbReference type="PANTHER" id="PTHR42695:SF5">
    <property type="entry name" value="GLUTAMINE AMIDOTRANSFERASE YLR126C-RELATED"/>
    <property type="match status" value="1"/>
</dbReference>
<evidence type="ECO:0000259" key="1">
    <source>
        <dbReference type="Pfam" id="PF00117"/>
    </source>
</evidence>
<dbReference type="InterPro" id="IPR029062">
    <property type="entry name" value="Class_I_gatase-like"/>
</dbReference>
<feature type="non-terminal residue" evidence="2">
    <location>
        <position position="197"/>
    </location>
</feature>
<dbReference type="SUPFAM" id="SSF52317">
    <property type="entry name" value="Class I glutamine amidotransferase-like"/>
    <property type="match status" value="1"/>
</dbReference>
<dbReference type="Gene3D" id="3.40.50.880">
    <property type="match status" value="1"/>
</dbReference>
<dbReference type="CDD" id="cd01741">
    <property type="entry name" value="GATase1_1"/>
    <property type="match status" value="1"/>
</dbReference>
<feature type="domain" description="Glutamine amidotransferase" evidence="1">
    <location>
        <begin position="44"/>
        <end position="180"/>
    </location>
</feature>
<proteinExistence type="predicted"/>
<dbReference type="EMBL" id="UINC01174849">
    <property type="protein sequence ID" value="SVD81182.1"/>
    <property type="molecule type" value="Genomic_DNA"/>
</dbReference>
<name>A0A382YD05_9ZZZZ</name>